<evidence type="ECO:0000256" key="3">
    <source>
        <dbReference type="ARBA" id="ARBA00022833"/>
    </source>
</evidence>
<comment type="similarity">
    <text evidence="1">Belongs to the Gfa family.</text>
</comment>
<dbReference type="Gene3D" id="2.170.150.70">
    <property type="match status" value="1"/>
</dbReference>
<organism evidence="5 6">
    <name type="scientific">Pseudomonas yamanorum</name>
    <dbReference type="NCBI Taxonomy" id="515393"/>
    <lineage>
        <taxon>Bacteria</taxon>
        <taxon>Pseudomonadati</taxon>
        <taxon>Pseudomonadota</taxon>
        <taxon>Gammaproteobacteria</taxon>
        <taxon>Pseudomonadales</taxon>
        <taxon>Pseudomonadaceae</taxon>
        <taxon>Pseudomonas</taxon>
    </lineage>
</organism>
<evidence type="ECO:0000256" key="1">
    <source>
        <dbReference type="ARBA" id="ARBA00005495"/>
    </source>
</evidence>
<evidence type="ECO:0000256" key="2">
    <source>
        <dbReference type="ARBA" id="ARBA00022723"/>
    </source>
</evidence>
<accession>A0A7Y8FEC9</accession>
<evidence type="ECO:0000313" key="6">
    <source>
        <dbReference type="Proteomes" id="UP000537188"/>
    </source>
</evidence>
<dbReference type="InterPro" id="IPR006913">
    <property type="entry name" value="CENP-V/GFA"/>
</dbReference>
<reference evidence="5 6" key="1">
    <citation type="submission" date="2020-04" db="EMBL/GenBank/DDBJ databases">
        <title>Molecular characterization of pseudomonads from Agaricus bisporus reveal novel blotch 2 pathogens in Western Europe.</title>
        <authorList>
            <person name="Taparia T."/>
            <person name="Krijger M."/>
            <person name="Haynes E."/>
            <person name="Elpinstone J.G."/>
            <person name="Noble R."/>
            <person name="Van Der Wolf J."/>
        </authorList>
    </citation>
    <scope>NUCLEOTIDE SEQUENCE [LARGE SCALE GENOMIC DNA]</scope>
    <source>
        <strain evidence="5 6">IPO3781</strain>
    </source>
</reference>
<keyword evidence="2" id="KW-0479">Metal-binding</keyword>
<dbReference type="SUPFAM" id="SSF51316">
    <property type="entry name" value="Mss4-like"/>
    <property type="match status" value="1"/>
</dbReference>
<comment type="caution">
    <text evidence="5">The sequence shown here is derived from an EMBL/GenBank/DDBJ whole genome shotgun (WGS) entry which is preliminary data.</text>
</comment>
<dbReference type="GO" id="GO:0046872">
    <property type="term" value="F:metal ion binding"/>
    <property type="evidence" value="ECO:0007669"/>
    <property type="project" value="UniProtKB-KW"/>
</dbReference>
<dbReference type="EMBL" id="JACARF010000023">
    <property type="protein sequence ID" value="NWE77821.1"/>
    <property type="molecule type" value="Genomic_DNA"/>
</dbReference>
<dbReference type="PANTHER" id="PTHR28620">
    <property type="entry name" value="CENTROMERE PROTEIN V"/>
    <property type="match status" value="1"/>
</dbReference>
<dbReference type="Proteomes" id="UP000537188">
    <property type="component" value="Unassembled WGS sequence"/>
</dbReference>
<dbReference type="Pfam" id="PF04828">
    <property type="entry name" value="GFA"/>
    <property type="match status" value="1"/>
</dbReference>
<gene>
    <name evidence="5" type="ORF">HX828_19845</name>
</gene>
<protein>
    <submittedName>
        <fullName evidence="5">GFA family protein</fullName>
    </submittedName>
</protein>
<sequence>MTRYHGSCHCGAVQFCIEAEINELIACDCTLCRKKNALMATVSYAALKILRGQKYLSLYQWNTGKAEHYFCSKCGIYTFNRRRMDSNMYSVNAYCLDGLDLATLPVRQVAGKNRS</sequence>
<dbReference type="AlphaFoldDB" id="A0A7Y8FEC9"/>
<dbReference type="GO" id="GO:0016846">
    <property type="term" value="F:carbon-sulfur lyase activity"/>
    <property type="evidence" value="ECO:0007669"/>
    <property type="project" value="InterPro"/>
</dbReference>
<dbReference type="PANTHER" id="PTHR28620:SF1">
    <property type="entry name" value="CENP-V_GFA DOMAIN-CONTAINING PROTEIN"/>
    <property type="match status" value="1"/>
</dbReference>
<proteinExistence type="inferred from homology"/>
<keyword evidence="3" id="KW-0862">Zinc</keyword>
<dbReference type="InterPro" id="IPR052355">
    <property type="entry name" value="CENP-V-like"/>
</dbReference>
<dbReference type="InterPro" id="IPR011057">
    <property type="entry name" value="Mss4-like_sf"/>
</dbReference>
<dbReference type="PROSITE" id="PS51891">
    <property type="entry name" value="CENP_V_GFA"/>
    <property type="match status" value="1"/>
</dbReference>
<dbReference type="RefSeq" id="WP_177115218.1">
    <property type="nucleotide sequence ID" value="NZ_JACARF010000023.1"/>
</dbReference>
<evidence type="ECO:0000259" key="4">
    <source>
        <dbReference type="PROSITE" id="PS51891"/>
    </source>
</evidence>
<feature type="domain" description="CENP-V/GFA" evidence="4">
    <location>
        <begin position="4"/>
        <end position="115"/>
    </location>
</feature>
<evidence type="ECO:0000313" key="5">
    <source>
        <dbReference type="EMBL" id="NWE77821.1"/>
    </source>
</evidence>
<name>A0A7Y8FEC9_9PSED</name>